<keyword evidence="6" id="KW-1185">Reference proteome</keyword>
<accession>A0ABQ4GBA0</accession>
<dbReference type="PANTHER" id="PTHR33204">
    <property type="entry name" value="TRANSCRIPTIONAL REGULATOR, MARR FAMILY"/>
    <property type="match status" value="1"/>
</dbReference>
<dbReference type="InterPro" id="IPR036388">
    <property type="entry name" value="WH-like_DNA-bd_sf"/>
</dbReference>
<dbReference type="PANTHER" id="PTHR33204:SF18">
    <property type="entry name" value="TRANSCRIPTIONAL REGULATORY PROTEIN"/>
    <property type="match status" value="1"/>
</dbReference>
<dbReference type="Gene3D" id="1.10.10.10">
    <property type="entry name" value="Winged helix-like DNA-binding domain superfamily/Winged helix DNA-binding domain"/>
    <property type="match status" value="1"/>
</dbReference>
<organism evidence="5 6">
    <name type="scientific">Microbispora corallina</name>
    <dbReference type="NCBI Taxonomy" id="83302"/>
    <lineage>
        <taxon>Bacteria</taxon>
        <taxon>Bacillati</taxon>
        <taxon>Actinomycetota</taxon>
        <taxon>Actinomycetes</taxon>
        <taxon>Streptosporangiales</taxon>
        <taxon>Streptosporangiaceae</taxon>
        <taxon>Microbispora</taxon>
    </lineage>
</organism>
<dbReference type="InterPro" id="IPR036527">
    <property type="entry name" value="SCP2_sterol-bd_dom_sf"/>
</dbReference>
<dbReference type="Pfam" id="PF14864">
    <property type="entry name" value="Alkyl_sulf_C"/>
    <property type="match status" value="1"/>
</dbReference>
<evidence type="ECO:0000313" key="6">
    <source>
        <dbReference type="Proteomes" id="UP000603904"/>
    </source>
</evidence>
<dbReference type="Gene3D" id="3.30.1050.10">
    <property type="entry name" value="SCP2 sterol-binding domain"/>
    <property type="match status" value="1"/>
</dbReference>
<dbReference type="RefSeq" id="WP_239104184.1">
    <property type="nucleotide sequence ID" value="NZ_BAAAGP010000013.1"/>
</dbReference>
<proteinExistence type="predicted"/>
<name>A0ABQ4GBA0_9ACTN</name>
<dbReference type="InterPro" id="IPR036390">
    <property type="entry name" value="WH_DNA-bd_sf"/>
</dbReference>
<dbReference type="SUPFAM" id="SSF55718">
    <property type="entry name" value="SCP-like"/>
    <property type="match status" value="1"/>
</dbReference>
<dbReference type="Proteomes" id="UP000603904">
    <property type="component" value="Unassembled WGS sequence"/>
</dbReference>
<dbReference type="SUPFAM" id="SSF46785">
    <property type="entry name" value="Winged helix' DNA-binding domain"/>
    <property type="match status" value="1"/>
</dbReference>
<dbReference type="InterPro" id="IPR011991">
    <property type="entry name" value="ArsR-like_HTH"/>
</dbReference>
<evidence type="ECO:0000256" key="3">
    <source>
        <dbReference type="ARBA" id="ARBA00023163"/>
    </source>
</evidence>
<gene>
    <name evidence="5" type="ORF">Mco01_73380</name>
</gene>
<evidence type="ECO:0000313" key="5">
    <source>
        <dbReference type="EMBL" id="GIH44338.1"/>
    </source>
</evidence>
<dbReference type="PROSITE" id="PS51118">
    <property type="entry name" value="HTH_HXLR"/>
    <property type="match status" value="1"/>
</dbReference>
<dbReference type="Pfam" id="PF01638">
    <property type="entry name" value="HxlR"/>
    <property type="match status" value="1"/>
</dbReference>
<keyword evidence="1" id="KW-0805">Transcription regulation</keyword>
<comment type="caution">
    <text evidence="5">The sequence shown here is derived from an EMBL/GenBank/DDBJ whole genome shotgun (WGS) entry which is preliminary data.</text>
</comment>
<keyword evidence="2" id="KW-0238">DNA-binding</keyword>
<feature type="domain" description="HTH hxlR-type" evidence="4">
    <location>
        <begin position="17"/>
        <end position="115"/>
    </location>
</feature>
<dbReference type="InterPro" id="IPR002577">
    <property type="entry name" value="HTH_HxlR"/>
</dbReference>
<dbReference type="EMBL" id="BOOC01000057">
    <property type="protein sequence ID" value="GIH44338.1"/>
    <property type="molecule type" value="Genomic_DNA"/>
</dbReference>
<evidence type="ECO:0000256" key="2">
    <source>
        <dbReference type="ARBA" id="ARBA00023125"/>
    </source>
</evidence>
<reference evidence="5 6" key="1">
    <citation type="submission" date="2021-01" db="EMBL/GenBank/DDBJ databases">
        <title>Whole genome shotgun sequence of Microbispora corallina NBRC 16416.</title>
        <authorList>
            <person name="Komaki H."/>
            <person name="Tamura T."/>
        </authorList>
    </citation>
    <scope>NUCLEOTIDE SEQUENCE [LARGE SCALE GENOMIC DNA]</scope>
    <source>
        <strain evidence="5 6">NBRC 16416</strain>
    </source>
</reference>
<evidence type="ECO:0000256" key="1">
    <source>
        <dbReference type="ARBA" id="ARBA00023015"/>
    </source>
</evidence>
<dbReference type="CDD" id="cd00090">
    <property type="entry name" value="HTH_ARSR"/>
    <property type="match status" value="1"/>
</dbReference>
<dbReference type="InterPro" id="IPR029229">
    <property type="entry name" value="Alkyl_sulf_C"/>
</dbReference>
<protein>
    <submittedName>
        <fullName evidence="5">Transcriptional regulator</fullName>
    </submittedName>
</protein>
<keyword evidence="3" id="KW-0804">Transcription</keyword>
<evidence type="ECO:0000259" key="4">
    <source>
        <dbReference type="PROSITE" id="PS51118"/>
    </source>
</evidence>
<sequence length="229" mass="24804">MPSNDGVGSTRTYGDACAAAHALDLVGERWALLVVRELLLGPKRFSDLRSGLPNAGPNRLSQRLRELEHSGIVRRRRLGPPARSSVYELTDWGRQLQPVLVHLGRWGRQSPFRDLDAGISVDALMLALSGDFSAEASNGLSAVYALVFGDDHITVRVADGAIDITRGEPASPDATVTTDPRTFATVLTRRRRLEDAVRTGDLTVSGDVTAVERLLDSFPRPETAETPPA</sequence>